<evidence type="ECO:0000313" key="3">
    <source>
        <dbReference type="Proteomes" id="UP000019471"/>
    </source>
</evidence>
<dbReference type="InterPro" id="IPR007138">
    <property type="entry name" value="ABM_dom"/>
</dbReference>
<comment type="caution">
    <text evidence="2">The sequence shown here is derived from an EMBL/GenBank/DDBJ whole genome shotgun (WGS) entry which is preliminary data.</text>
</comment>
<dbReference type="InterPro" id="IPR011008">
    <property type="entry name" value="Dimeric_a/b-barrel"/>
</dbReference>
<dbReference type="GeneID" id="19194088"/>
<dbReference type="Pfam" id="PF03992">
    <property type="entry name" value="ABM"/>
    <property type="match status" value="1"/>
</dbReference>
<sequence length="83" mass="9719">MGVKKTMFLVQVSVEPENIEKFLEAFREIVELCCKEPECERFEVFADTDEKGLFHWVETWNASREWVENVSPATLILRPSARV</sequence>
<dbReference type="EMBL" id="AMGX01000016">
    <property type="protein sequence ID" value="EXJ67379.1"/>
    <property type="molecule type" value="Genomic_DNA"/>
</dbReference>
<accession>W9XAD2</accession>
<evidence type="ECO:0000313" key="2">
    <source>
        <dbReference type="EMBL" id="EXJ67379.1"/>
    </source>
</evidence>
<dbReference type="AlphaFoldDB" id="W9XAD2"/>
<proteinExistence type="predicted"/>
<dbReference type="Gene3D" id="3.30.70.100">
    <property type="match status" value="1"/>
</dbReference>
<dbReference type="SUPFAM" id="SSF54909">
    <property type="entry name" value="Dimeric alpha+beta barrel"/>
    <property type="match status" value="1"/>
</dbReference>
<dbReference type="Proteomes" id="UP000019471">
    <property type="component" value="Unassembled WGS sequence"/>
</dbReference>
<organism evidence="2 3">
    <name type="scientific">Cladophialophora psammophila CBS 110553</name>
    <dbReference type="NCBI Taxonomy" id="1182543"/>
    <lineage>
        <taxon>Eukaryota</taxon>
        <taxon>Fungi</taxon>
        <taxon>Dikarya</taxon>
        <taxon>Ascomycota</taxon>
        <taxon>Pezizomycotina</taxon>
        <taxon>Eurotiomycetes</taxon>
        <taxon>Chaetothyriomycetidae</taxon>
        <taxon>Chaetothyriales</taxon>
        <taxon>Herpotrichiellaceae</taxon>
        <taxon>Cladophialophora</taxon>
    </lineage>
</organism>
<protein>
    <recommendedName>
        <fullName evidence="1">ABM domain-containing protein</fullName>
    </recommendedName>
</protein>
<name>W9XAD2_9EURO</name>
<dbReference type="HOGENOM" id="CLU_2542395_0_0_1"/>
<gene>
    <name evidence="2" type="ORF">A1O5_09392</name>
</gene>
<evidence type="ECO:0000259" key="1">
    <source>
        <dbReference type="Pfam" id="PF03992"/>
    </source>
</evidence>
<reference evidence="2 3" key="1">
    <citation type="submission" date="2013-03" db="EMBL/GenBank/DDBJ databases">
        <title>The Genome Sequence of Cladophialophora psammophila CBS 110553.</title>
        <authorList>
            <consortium name="The Broad Institute Genomics Platform"/>
            <person name="Cuomo C."/>
            <person name="de Hoog S."/>
            <person name="Gorbushina A."/>
            <person name="Walker B."/>
            <person name="Young S.K."/>
            <person name="Zeng Q."/>
            <person name="Gargeya S."/>
            <person name="Fitzgerald M."/>
            <person name="Haas B."/>
            <person name="Abouelleil A."/>
            <person name="Allen A.W."/>
            <person name="Alvarado L."/>
            <person name="Arachchi H.M."/>
            <person name="Berlin A.M."/>
            <person name="Chapman S.B."/>
            <person name="Gainer-Dewar J."/>
            <person name="Goldberg J."/>
            <person name="Griggs A."/>
            <person name="Gujja S."/>
            <person name="Hansen M."/>
            <person name="Howarth C."/>
            <person name="Imamovic A."/>
            <person name="Ireland A."/>
            <person name="Larimer J."/>
            <person name="McCowan C."/>
            <person name="Murphy C."/>
            <person name="Pearson M."/>
            <person name="Poon T.W."/>
            <person name="Priest M."/>
            <person name="Roberts A."/>
            <person name="Saif S."/>
            <person name="Shea T."/>
            <person name="Sisk P."/>
            <person name="Sykes S."/>
            <person name="Wortman J."/>
            <person name="Nusbaum C."/>
            <person name="Birren B."/>
        </authorList>
    </citation>
    <scope>NUCLEOTIDE SEQUENCE [LARGE SCALE GENOMIC DNA]</scope>
    <source>
        <strain evidence="2 3">CBS 110553</strain>
    </source>
</reference>
<keyword evidence="3" id="KW-1185">Reference proteome</keyword>
<dbReference type="OrthoDB" id="4126315at2759"/>
<dbReference type="RefSeq" id="XP_007748161.1">
    <property type="nucleotide sequence ID" value="XM_007749971.1"/>
</dbReference>
<feature type="domain" description="ABM" evidence="1">
    <location>
        <begin position="10"/>
        <end position="61"/>
    </location>
</feature>